<dbReference type="RefSeq" id="WP_170204579.1">
    <property type="nucleotide sequence ID" value="NZ_CP051685.1"/>
</dbReference>
<keyword evidence="2" id="KW-1185">Reference proteome</keyword>
<gene>
    <name evidence="1" type="ORF">HH212_22785</name>
</gene>
<reference evidence="1 2" key="1">
    <citation type="submission" date="2020-04" db="EMBL/GenBank/DDBJ databases">
        <title>Genome sequencing of novel species.</title>
        <authorList>
            <person name="Heo J."/>
            <person name="Kim S.-J."/>
            <person name="Kim J.-S."/>
            <person name="Hong S.-B."/>
            <person name="Kwon S.-W."/>
        </authorList>
    </citation>
    <scope>NUCLEOTIDE SEQUENCE [LARGE SCALE GENOMIC DNA]</scope>
    <source>
        <strain evidence="1 2">GN2-R2</strain>
    </source>
</reference>
<dbReference type="Proteomes" id="UP000502415">
    <property type="component" value="Chromosome"/>
</dbReference>
<organism evidence="1 2">
    <name type="scientific">Massilia forsythiae</name>
    <dbReference type="NCBI Taxonomy" id="2728020"/>
    <lineage>
        <taxon>Bacteria</taxon>
        <taxon>Pseudomonadati</taxon>
        <taxon>Pseudomonadota</taxon>
        <taxon>Betaproteobacteria</taxon>
        <taxon>Burkholderiales</taxon>
        <taxon>Oxalobacteraceae</taxon>
        <taxon>Telluria group</taxon>
        <taxon>Massilia</taxon>
    </lineage>
</organism>
<protein>
    <submittedName>
        <fullName evidence="1">Uncharacterized protein</fullName>
    </submittedName>
</protein>
<sequence length="142" mass="15911">MNNDVKLIEALSAVANDYWRPDSPIYLSNIPRILDKTLSNFREILGERSLKNFAKATENQGRYEVVEHPTQSSRVVLAPAGKGFKFEPLDPTPVAPAAPVHARRPRTRAKTLDFLDCLALLPEHERSQVVIPVGVMVKLLEK</sequence>
<proteinExistence type="predicted"/>
<dbReference type="KEGG" id="mfy:HH212_22785"/>
<evidence type="ECO:0000313" key="2">
    <source>
        <dbReference type="Proteomes" id="UP000502415"/>
    </source>
</evidence>
<name>A0A7Z2W137_9BURK</name>
<evidence type="ECO:0000313" key="1">
    <source>
        <dbReference type="EMBL" id="QJE02495.1"/>
    </source>
</evidence>
<dbReference type="EMBL" id="CP051685">
    <property type="protein sequence ID" value="QJE02495.1"/>
    <property type="molecule type" value="Genomic_DNA"/>
</dbReference>
<accession>A0A7Z2W137</accession>
<dbReference type="AlphaFoldDB" id="A0A7Z2W137"/>